<dbReference type="Proteomes" id="UP000575083">
    <property type="component" value="Unassembled WGS sequence"/>
</dbReference>
<dbReference type="RefSeq" id="WP_184857529.1">
    <property type="nucleotide sequence ID" value="NZ_JACHLK010000004.1"/>
</dbReference>
<comment type="caution">
    <text evidence="1">The sequence shown here is derived from an EMBL/GenBank/DDBJ whole genome shotgun (WGS) entry which is preliminary data.</text>
</comment>
<sequence>MAAIIQADDLFKAGSTVKATALLEAFAASCPWALFKEVALDQATHYDT</sequence>
<keyword evidence="2" id="KW-1185">Reference proteome</keyword>
<accession>A0A7X0PDM6</accession>
<evidence type="ECO:0000313" key="2">
    <source>
        <dbReference type="Proteomes" id="UP000575083"/>
    </source>
</evidence>
<dbReference type="EMBL" id="JACHLK010000004">
    <property type="protein sequence ID" value="MBB6559990.1"/>
    <property type="molecule type" value="Genomic_DNA"/>
</dbReference>
<reference evidence="1 2" key="1">
    <citation type="submission" date="2020-08" db="EMBL/GenBank/DDBJ databases">
        <title>Functional genomics of gut bacteria from endangered species of beetles.</title>
        <authorList>
            <person name="Carlos-Shanley C."/>
        </authorList>
    </citation>
    <scope>NUCLEOTIDE SEQUENCE [LARGE SCALE GENOMIC DNA]</scope>
    <source>
        <strain evidence="1 2">S00198</strain>
    </source>
</reference>
<gene>
    <name evidence="1" type="ORF">HNP48_002662</name>
</gene>
<protein>
    <submittedName>
        <fullName evidence="1">Uncharacterized protein</fullName>
    </submittedName>
</protein>
<organism evidence="1 2">
    <name type="scientific">Acidovorax soli</name>
    <dbReference type="NCBI Taxonomy" id="592050"/>
    <lineage>
        <taxon>Bacteria</taxon>
        <taxon>Pseudomonadati</taxon>
        <taxon>Pseudomonadota</taxon>
        <taxon>Betaproteobacteria</taxon>
        <taxon>Burkholderiales</taxon>
        <taxon>Comamonadaceae</taxon>
        <taxon>Acidovorax</taxon>
    </lineage>
</organism>
<name>A0A7X0PDM6_9BURK</name>
<dbReference type="AlphaFoldDB" id="A0A7X0PDM6"/>
<proteinExistence type="predicted"/>
<evidence type="ECO:0000313" key="1">
    <source>
        <dbReference type="EMBL" id="MBB6559990.1"/>
    </source>
</evidence>